<dbReference type="InterPro" id="IPR000835">
    <property type="entry name" value="HTH_MarR-typ"/>
</dbReference>
<dbReference type="PRINTS" id="PR00598">
    <property type="entry name" value="HTHMARR"/>
</dbReference>
<evidence type="ECO:0000313" key="2">
    <source>
        <dbReference type="EMBL" id="MEB3033259.1"/>
    </source>
</evidence>
<evidence type="ECO:0000313" key="3">
    <source>
        <dbReference type="Proteomes" id="UP001298593"/>
    </source>
</evidence>
<protein>
    <submittedName>
        <fullName evidence="2">MarR family transcriptional regulator</fullName>
    </submittedName>
</protein>
<dbReference type="EMBL" id="JAYJJU010000017">
    <property type="protein sequence ID" value="MEB3033259.1"/>
    <property type="molecule type" value="Genomic_DNA"/>
</dbReference>
<dbReference type="InterPro" id="IPR039422">
    <property type="entry name" value="MarR/SlyA-like"/>
</dbReference>
<dbReference type="InterPro" id="IPR036388">
    <property type="entry name" value="WH-like_DNA-bd_sf"/>
</dbReference>
<dbReference type="PANTHER" id="PTHR33164">
    <property type="entry name" value="TRANSCRIPTIONAL REGULATOR, MARR FAMILY"/>
    <property type="match status" value="1"/>
</dbReference>
<dbReference type="Proteomes" id="UP001298593">
    <property type="component" value="Unassembled WGS sequence"/>
</dbReference>
<dbReference type="PANTHER" id="PTHR33164:SF99">
    <property type="entry name" value="MARR FAMILY REGULATORY PROTEIN"/>
    <property type="match status" value="1"/>
</dbReference>
<organism evidence="2 3">
    <name type="scientific">[Mycobacterium] nativiensis</name>
    <dbReference type="NCBI Taxonomy" id="2855503"/>
    <lineage>
        <taxon>Bacteria</taxon>
        <taxon>Bacillati</taxon>
        <taxon>Actinomycetota</taxon>
        <taxon>Actinomycetes</taxon>
        <taxon>Mycobacteriales</taxon>
        <taxon>Mycobacteriaceae</taxon>
        <taxon>Mycolicibacter</taxon>
    </lineage>
</organism>
<dbReference type="SMART" id="SM00347">
    <property type="entry name" value="HTH_MARR"/>
    <property type="match status" value="1"/>
</dbReference>
<dbReference type="RefSeq" id="WP_224972717.1">
    <property type="nucleotide sequence ID" value="NZ_JAYJJU010000017.1"/>
</dbReference>
<comment type="caution">
    <text evidence="2">The sequence shown here is derived from an EMBL/GenBank/DDBJ whole genome shotgun (WGS) entry which is preliminary data.</text>
</comment>
<dbReference type="PROSITE" id="PS50995">
    <property type="entry name" value="HTH_MARR_2"/>
    <property type="match status" value="1"/>
</dbReference>
<dbReference type="InterPro" id="IPR036390">
    <property type="entry name" value="WH_DNA-bd_sf"/>
</dbReference>
<evidence type="ECO:0000259" key="1">
    <source>
        <dbReference type="PROSITE" id="PS50995"/>
    </source>
</evidence>
<reference evidence="2 3" key="1">
    <citation type="submission" date="2023-12" db="EMBL/GenBank/DDBJ databases">
        <title>Description of new species of Mycobacterium terrae complex isolated from sewage at the Sao Paulo Zoological Park Foundation in Brazil.</title>
        <authorList>
            <person name="Romagnoli C.L."/>
            <person name="Conceicao E.C."/>
            <person name="Machado E."/>
            <person name="Barreto L.B.P.F."/>
            <person name="Sharma A."/>
            <person name="Silva N.M."/>
            <person name="Marques L.E."/>
            <person name="Juliana M.A."/>
            <person name="Lourenco M.C.S."/>
            <person name="Digiampietri L.A."/>
            <person name="Suffys P.N."/>
            <person name="Viana-Niero C."/>
        </authorList>
    </citation>
    <scope>NUCLEOTIDE SEQUENCE [LARGE SCALE GENOMIC DNA]</scope>
    <source>
        <strain evidence="2 3">MYC340</strain>
    </source>
</reference>
<sequence>MSATLSGRQAQAWGAYIESSIHLETRLDEALREQTGLTLIDYHLLMLLAGAPEHRMRMSELADRMVFSRSRITYQISSMTKRGLTVRESVPDDRRGYRAVLTATGLQTLHQAMPLHAASVRALFLDDLDADEMAYVERIFSRLRDRLGNERKVTS</sequence>
<accession>A0ABU5XZ31</accession>
<proteinExistence type="predicted"/>
<feature type="domain" description="HTH marR-type" evidence="1">
    <location>
        <begin position="1"/>
        <end position="145"/>
    </location>
</feature>
<name>A0ABU5XZ31_9MYCO</name>
<dbReference type="SUPFAM" id="SSF46785">
    <property type="entry name" value="Winged helix' DNA-binding domain"/>
    <property type="match status" value="1"/>
</dbReference>
<dbReference type="Pfam" id="PF12802">
    <property type="entry name" value="MarR_2"/>
    <property type="match status" value="1"/>
</dbReference>
<dbReference type="Gene3D" id="1.10.10.10">
    <property type="entry name" value="Winged helix-like DNA-binding domain superfamily/Winged helix DNA-binding domain"/>
    <property type="match status" value="1"/>
</dbReference>
<gene>
    <name evidence="2" type="ORF">KV113_17045</name>
</gene>
<keyword evidence="3" id="KW-1185">Reference proteome</keyword>